<comment type="subcellular location">
    <subcellularLocation>
        <location evidence="1">Nucleus</location>
    </subcellularLocation>
</comment>
<dbReference type="PANTHER" id="PTHR45614:SF218">
    <property type="entry name" value="TRANSCRIPTION FACTOR MYB119-RELATED"/>
    <property type="match status" value="1"/>
</dbReference>
<evidence type="ECO:0000256" key="3">
    <source>
        <dbReference type="ARBA" id="ARBA00023125"/>
    </source>
</evidence>
<keyword evidence="2" id="KW-0677">Repeat</keyword>
<dbReference type="Proteomes" id="UP000030748">
    <property type="component" value="Unassembled WGS sequence"/>
</dbReference>
<proteinExistence type="predicted"/>
<dbReference type="GO" id="GO:0000978">
    <property type="term" value="F:RNA polymerase II cis-regulatory region sequence-specific DNA binding"/>
    <property type="evidence" value="ECO:0000318"/>
    <property type="project" value="GO_Central"/>
</dbReference>
<dbReference type="PROSITE" id="PS51294">
    <property type="entry name" value="HTH_MYB"/>
    <property type="match status" value="2"/>
</dbReference>
<reference evidence="7 8" key="1">
    <citation type="journal article" date="2013" name="Proc. Natl. Acad. Sci. U.S.A.">
        <title>Fine-scale variation in meiotic recombination in Mimulus inferred from population shotgun sequencing.</title>
        <authorList>
            <person name="Hellsten U."/>
            <person name="Wright K.M."/>
            <person name="Jenkins J."/>
            <person name="Shu S."/>
            <person name="Yuan Y."/>
            <person name="Wessler S.R."/>
            <person name="Schmutz J."/>
            <person name="Willis J.H."/>
            <person name="Rokhsar D.S."/>
        </authorList>
    </citation>
    <scope>NUCLEOTIDE SEQUENCE [LARGE SCALE GENOMIC DNA]</scope>
    <source>
        <strain evidence="8">cv. DUN x IM62</strain>
    </source>
</reference>
<evidence type="ECO:0000313" key="8">
    <source>
        <dbReference type="Proteomes" id="UP000030748"/>
    </source>
</evidence>
<sequence>KLIKLVNQYGNRKWSAVAEHMVGRIGKQCRERWHNHLRPDIKKSLVWTDEEEMLIIKAHERFGNRWSAIANYVPGRTENAIKNHWNSIKRKQISTRKISKPEKLKGVITSTILEDYIKNKYFNNESYSSSTTNNNTNPNNAITNPNNNYDYHHGIYDDIYYLIHDTIDEEIKFMRTLFPNNDNNLKNQTVGLAGHDLVEISSKLKKLLIDDDYGDISMEEADIYFSSYMFDESDHGNIIGSNMEY</sequence>
<dbReference type="eggNOG" id="KOG0048">
    <property type="taxonomic scope" value="Eukaryota"/>
</dbReference>
<dbReference type="STRING" id="4155.A0A022QG85"/>
<keyword evidence="4" id="KW-0539">Nucleus</keyword>
<dbReference type="EMBL" id="KI632002">
    <property type="protein sequence ID" value="EYU25510.1"/>
    <property type="molecule type" value="Genomic_DNA"/>
</dbReference>
<dbReference type="GO" id="GO:0000981">
    <property type="term" value="F:DNA-binding transcription factor activity, RNA polymerase II-specific"/>
    <property type="evidence" value="ECO:0000318"/>
    <property type="project" value="GO_Central"/>
</dbReference>
<dbReference type="SUPFAM" id="SSF46689">
    <property type="entry name" value="Homeodomain-like"/>
    <property type="match status" value="1"/>
</dbReference>
<evidence type="ECO:0000256" key="4">
    <source>
        <dbReference type="ARBA" id="ARBA00023242"/>
    </source>
</evidence>
<feature type="domain" description="HTH myb-type" evidence="6">
    <location>
        <begin position="47"/>
        <end position="93"/>
    </location>
</feature>
<dbReference type="InterPro" id="IPR009057">
    <property type="entry name" value="Homeodomain-like_sf"/>
</dbReference>
<dbReference type="AlphaFoldDB" id="A0A022QG85"/>
<evidence type="ECO:0000313" key="7">
    <source>
        <dbReference type="EMBL" id="EYU25510.1"/>
    </source>
</evidence>
<keyword evidence="8" id="KW-1185">Reference proteome</keyword>
<dbReference type="GO" id="GO:0005634">
    <property type="term" value="C:nucleus"/>
    <property type="evidence" value="ECO:0000318"/>
    <property type="project" value="GO_Central"/>
</dbReference>
<feature type="domain" description="Myb-like" evidence="5">
    <location>
        <begin position="1"/>
        <end position="37"/>
    </location>
</feature>
<dbReference type="InterPro" id="IPR050560">
    <property type="entry name" value="MYB_TF"/>
</dbReference>
<organism evidence="7 8">
    <name type="scientific">Erythranthe guttata</name>
    <name type="common">Yellow monkey flower</name>
    <name type="synonym">Mimulus guttatus</name>
    <dbReference type="NCBI Taxonomy" id="4155"/>
    <lineage>
        <taxon>Eukaryota</taxon>
        <taxon>Viridiplantae</taxon>
        <taxon>Streptophyta</taxon>
        <taxon>Embryophyta</taxon>
        <taxon>Tracheophyta</taxon>
        <taxon>Spermatophyta</taxon>
        <taxon>Magnoliopsida</taxon>
        <taxon>eudicotyledons</taxon>
        <taxon>Gunneridae</taxon>
        <taxon>Pentapetalae</taxon>
        <taxon>asterids</taxon>
        <taxon>lamiids</taxon>
        <taxon>Lamiales</taxon>
        <taxon>Phrymaceae</taxon>
        <taxon>Erythranthe</taxon>
    </lineage>
</organism>
<dbReference type="CDD" id="cd00167">
    <property type="entry name" value="SANT"/>
    <property type="match status" value="2"/>
</dbReference>
<feature type="non-terminal residue" evidence="7">
    <location>
        <position position="1"/>
    </location>
</feature>
<protein>
    <submittedName>
        <fullName evidence="7">Uncharacterized protein</fullName>
    </submittedName>
</protein>
<accession>A0A022QG85</accession>
<evidence type="ECO:0000259" key="6">
    <source>
        <dbReference type="PROSITE" id="PS51294"/>
    </source>
</evidence>
<name>A0A022QG85_ERYGU</name>
<evidence type="ECO:0000259" key="5">
    <source>
        <dbReference type="PROSITE" id="PS50090"/>
    </source>
</evidence>
<dbReference type="PROSITE" id="PS50090">
    <property type="entry name" value="MYB_LIKE"/>
    <property type="match status" value="2"/>
</dbReference>
<dbReference type="InterPro" id="IPR001005">
    <property type="entry name" value="SANT/Myb"/>
</dbReference>
<dbReference type="InterPro" id="IPR017930">
    <property type="entry name" value="Myb_dom"/>
</dbReference>
<dbReference type="PANTHER" id="PTHR45614">
    <property type="entry name" value="MYB PROTEIN-RELATED"/>
    <property type="match status" value="1"/>
</dbReference>
<feature type="domain" description="Myb-like" evidence="5">
    <location>
        <begin position="47"/>
        <end position="89"/>
    </location>
</feature>
<evidence type="ECO:0000256" key="2">
    <source>
        <dbReference type="ARBA" id="ARBA00022737"/>
    </source>
</evidence>
<dbReference type="SMART" id="SM00717">
    <property type="entry name" value="SANT"/>
    <property type="match status" value="2"/>
</dbReference>
<dbReference type="FunFam" id="1.10.10.60:FF:000010">
    <property type="entry name" value="Transcriptional activator Myb isoform A"/>
    <property type="match status" value="1"/>
</dbReference>
<gene>
    <name evidence="7" type="ORF">MIMGU_mgv1a023442mg</name>
</gene>
<keyword evidence="3" id="KW-0238">DNA-binding</keyword>
<feature type="domain" description="HTH myb-type" evidence="6">
    <location>
        <begin position="1"/>
        <end position="41"/>
    </location>
</feature>
<dbReference type="Pfam" id="PF00249">
    <property type="entry name" value="Myb_DNA-binding"/>
    <property type="match status" value="2"/>
</dbReference>
<dbReference type="Gene3D" id="1.10.10.60">
    <property type="entry name" value="Homeodomain-like"/>
    <property type="match status" value="2"/>
</dbReference>
<evidence type="ECO:0000256" key="1">
    <source>
        <dbReference type="ARBA" id="ARBA00004123"/>
    </source>
</evidence>
<dbReference type="GO" id="GO:0006355">
    <property type="term" value="P:regulation of DNA-templated transcription"/>
    <property type="evidence" value="ECO:0000318"/>
    <property type="project" value="GO_Central"/>
</dbReference>